<protein>
    <submittedName>
        <fullName evidence="8">Na+/H+ antiporter subunit C</fullName>
    </submittedName>
</protein>
<keyword evidence="6 7" id="KW-0472">Membrane</keyword>
<comment type="caution">
    <text evidence="8">The sequence shown here is derived from an EMBL/GenBank/DDBJ whole genome shotgun (WGS) entry which is preliminary data.</text>
</comment>
<dbReference type="PANTHER" id="PTHR34583">
    <property type="entry name" value="ANTIPORTER SUBUNIT MNHC2-RELATED"/>
    <property type="match status" value="1"/>
</dbReference>
<keyword evidence="5 7" id="KW-1133">Transmembrane helix</keyword>
<gene>
    <name evidence="8" type="ORF">ILP92_10805</name>
</gene>
<dbReference type="NCBIfam" id="NF006573">
    <property type="entry name" value="PRK09094.1"/>
    <property type="match status" value="1"/>
</dbReference>
<keyword evidence="9" id="KW-1185">Reference proteome</keyword>
<evidence type="ECO:0000256" key="3">
    <source>
        <dbReference type="ARBA" id="ARBA00022475"/>
    </source>
</evidence>
<dbReference type="Proteomes" id="UP000642488">
    <property type="component" value="Unassembled WGS sequence"/>
</dbReference>
<dbReference type="Gene3D" id="1.10.287.3510">
    <property type="match status" value="1"/>
</dbReference>
<organism evidence="8 9">
    <name type="scientific">Palleronia pontilimi</name>
    <dbReference type="NCBI Taxonomy" id="1964209"/>
    <lineage>
        <taxon>Bacteria</taxon>
        <taxon>Pseudomonadati</taxon>
        <taxon>Pseudomonadota</taxon>
        <taxon>Alphaproteobacteria</taxon>
        <taxon>Rhodobacterales</taxon>
        <taxon>Roseobacteraceae</taxon>
        <taxon>Palleronia</taxon>
    </lineage>
</organism>
<comment type="subcellular location">
    <subcellularLocation>
        <location evidence="1">Cell membrane</location>
        <topology evidence="1">Multi-pass membrane protein</topology>
    </subcellularLocation>
</comment>
<name>A0A934IIK7_9RHOB</name>
<feature type="transmembrane region" description="Helical" evidence="7">
    <location>
        <begin position="71"/>
        <end position="96"/>
    </location>
</feature>
<dbReference type="AlphaFoldDB" id="A0A934IIK7"/>
<proteinExistence type="inferred from homology"/>
<accession>A0A934IIK7</accession>
<sequence>MELLVASAVGILTAAGIYMVLRLRTFPVIIGVSLLTYAVNIFLFASGRLATDMPPILRDGVDAYTDPLPQALVLTAIVISFGMTAVVVIIALGAWLSCSDDYVDDPELHSGQQAADPNPRGGSFR</sequence>
<evidence type="ECO:0000256" key="2">
    <source>
        <dbReference type="ARBA" id="ARBA00010388"/>
    </source>
</evidence>
<reference evidence="8" key="1">
    <citation type="submission" date="2020-12" db="EMBL/GenBank/DDBJ databases">
        <title>Bacterial taxonomy.</title>
        <authorList>
            <person name="Pan X."/>
        </authorList>
    </citation>
    <scope>NUCLEOTIDE SEQUENCE</scope>
    <source>
        <strain evidence="8">KCTC 52957</strain>
    </source>
</reference>
<keyword evidence="3" id="KW-1003">Cell membrane</keyword>
<evidence type="ECO:0000256" key="7">
    <source>
        <dbReference type="SAM" id="Phobius"/>
    </source>
</evidence>
<evidence type="ECO:0000256" key="6">
    <source>
        <dbReference type="ARBA" id="ARBA00023136"/>
    </source>
</evidence>
<comment type="similarity">
    <text evidence="2">Belongs to the CPA3 antiporters (TC 2.A.63) subunit C family.</text>
</comment>
<dbReference type="InterPro" id="IPR039428">
    <property type="entry name" value="NUOK/Mnh_C1-like"/>
</dbReference>
<evidence type="ECO:0000256" key="5">
    <source>
        <dbReference type="ARBA" id="ARBA00022989"/>
    </source>
</evidence>
<dbReference type="GO" id="GO:0005886">
    <property type="term" value="C:plasma membrane"/>
    <property type="evidence" value="ECO:0007669"/>
    <property type="project" value="UniProtKB-SubCell"/>
</dbReference>
<evidence type="ECO:0000256" key="4">
    <source>
        <dbReference type="ARBA" id="ARBA00022692"/>
    </source>
</evidence>
<evidence type="ECO:0000313" key="8">
    <source>
        <dbReference type="EMBL" id="MBJ3763235.1"/>
    </source>
</evidence>
<evidence type="ECO:0000256" key="1">
    <source>
        <dbReference type="ARBA" id="ARBA00004651"/>
    </source>
</evidence>
<dbReference type="EMBL" id="JAEKPD010000009">
    <property type="protein sequence ID" value="MBJ3763235.1"/>
    <property type="molecule type" value="Genomic_DNA"/>
</dbReference>
<dbReference type="RefSeq" id="WP_198916409.1">
    <property type="nucleotide sequence ID" value="NZ_JAEKPD010000009.1"/>
</dbReference>
<dbReference type="InterPro" id="IPR050601">
    <property type="entry name" value="CPA3_antiporter_subunitC"/>
</dbReference>
<evidence type="ECO:0000313" key="9">
    <source>
        <dbReference type="Proteomes" id="UP000642488"/>
    </source>
</evidence>
<dbReference type="PANTHER" id="PTHR34583:SF2">
    <property type="entry name" value="ANTIPORTER SUBUNIT MNHC2-RELATED"/>
    <property type="match status" value="1"/>
</dbReference>
<keyword evidence="4 7" id="KW-0812">Transmembrane</keyword>
<feature type="transmembrane region" description="Helical" evidence="7">
    <location>
        <begin position="26"/>
        <end position="50"/>
    </location>
</feature>
<dbReference type="Pfam" id="PF00420">
    <property type="entry name" value="Oxidored_q2"/>
    <property type="match status" value="1"/>
</dbReference>